<keyword evidence="3" id="KW-1185">Reference proteome</keyword>
<accession>E8LID4</accession>
<sequence length="694" mass="80000">MWDSEDKKRDTIPRAYYHGSYEKFILASEAEIYYELVHNSLHFDLTVQQEQAWNEEVRILKDVMLRLQEGYIALEYSIPRMGKRIDAVLVIRSCVILLEFKVFETVYSKAAVDQVVDYALDLHNFHEASHAIYLFPFLVCTDALAHTNEISMNKGISSPILCCKNTLIGEILHIIYNYNHGAIVDPIQWINSVYKPTPNIIEAAQALYSGHDVREISYKESDDNDIAVTTALIDKIIADSKKNHWKSICFVTGVPGAGKTLVGLNIANKRHNFQEVDEEHAVFLSGNEPLVTVLREALTRDQAEKKKMYCKDCKVRGLNRDCISCKYNITKEGILSEIKSFIQMVHEFRDDSLLEGYPAPIDKIAIFDEAQRSWKKEKLSKFMRKKGKLNFDMSEPECLIEYMNRHKDWAVIICLVGGGQEIYDGEAGIAEWFNAINEHFPSWKVFCSDRITDYEYVGNSSIEKLLSNVEVHKSLKLHLSVSMRSFRSEYVSDFAKAVIDGDEKKATELYQKITQVDPVTNKMRYPILLTRNLQTAKEWVRNISQGTERYGIIASSRAKRLRAEGVIVPKDIEIEKWFLNGKNDVNSSYFMEVAASEFKIQGLEVDYAVVVWEADYRYMCGKFTYNNFIGSSWVKVNNPIAQDYQKNSYRVLLTRARQGYIIYVPKGNVKDVTRNPEYYDCTYNYLKKIGVFEV</sequence>
<dbReference type="SUPFAM" id="SSF52540">
    <property type="entry name" value="P-loop containing nucleoside triphosphate hydrolases"/>
    <property type="match status" value="1"/>
</dbReference>
<dbReference type="Proteomes" id="UP000018458">
    <property type="component" value="Unassembled WGS sequence"/>
</dbReference>
<dbReference type="eggNOG" id="COG3410">
    <property type="taxonomic scope" value="Bacteria"/>
</dbReference>
<evidence type="ECO:0000259" key="1">
    <source>
        <dbReference type="Pfam" id="PF09848"/>
    </source>
</evidence>
<protein>
    <recommendedName>
        <fullName evidence="1">Schlafen group 3-like DNA/RNA helicase domain-containing protein</fullName>
    </recommendedName>
</protein>
<organism evidence="2 3">
    <name type="scientific">Succinatimonas hippei (strain DSM 22608 / JCM 16073 / KCTC 15190 / YIT 12066)</name>
    <dbReference type="NCBI Taxonomy" id="762983"/>
    <lineage>
        <taxon>Bacteria</taxon>
        <taxon>Pseudomonadati</taxon>
        <taxon>Pseudomonadota</taxon>
        <taxon>Gammaproteobacteria</taxon>
        <taxon>Aeromonadales</taxon>
        <taxon>Succinivibrionaceae</taxon>
        <taxon>Succinatimonas</taxon>
    </lineage>
</organism>
<dbReference type="STRING" id="762983.HMPREF9444_00451"/>
<feature type="domain" description="Schlafen group 3-like DNA/RNA helicase" evidence="1">
    <location>
        <begin position="246"/>
        <end position="665"/>
    </location>
</feature>
<dbReference type="HOGENOM" id="CLU_031446_0_0_6"/>
<dbReference type="InterPro" id="IPR027417">
    <property type="entry name" value="P-loop_NTPase"/>
</dbReference>
<dbReference type="AlphaFoldDB" id="E8LID4"/>
<reference evidence="2 3" key="1">
    <citation type="submission" date="2011-01" db="EMBL/GenBank/DDBJ databases">
        <authorList>
            <person name="Weinstock G."/>
            <person name="Sodergren E."/>
            <person name="Clifton S."/>
            <person name="Fulton L."/>
            <person name="Fulton B."/>
            <person name="Courtney L."/>
            <person name="Fronick C."/>
            <person name="Harrison M."/>
            <person name="Strong C."/>
            <person name="Farmer C."/>
            <person name="Delahaunty K."/>
            <person name="Markovic C."/>
            <person name="Hall O."/>
            <person name="Minx P."/>
            <person name="Tomlinson C."/>
            <person name="Mitreva M."/>
            <person name="Hou S."/>
            <person name="Chen J."/>
            <person name="Wollam A."/>
            <person name="Pepin K.H."/>
            <person name="Johnson M."/>
            <person name="Bhonagiri V."/>
            <person name="Zhang X."/>
            <person name="Suruliraj S."/>
            <person name="Warren W."/>
            <person name="Chinwalla A."/>
            <person name="Mardis E.R."/>
            <person name="Wilson R.K."/>
        </authorList>
    </citation>
    <scope>NUCLEOTIDE SEQUENCE [LARGE SCALE GENOMIC DNA]</scope>
    <source>
        <strain evidence="3">DSM 22608 / JCM 16073 / KCTC 15190 / YIT 12066</strain>
    </source>
</reference>
<dbReference type="EMBL" id="AEVO01000019">
    <property type="protein sequence ID" value="EFY07723.1"/>
    <property type="molecule type" value="Genomic_DNA"/>
</dbReference>
<dbReference type="Pfam" id="PF09848">
    <property type="entry name" value="SLFN-g3_helicase"/>
    <property type="match status" value="1"/>
</dbReference>
<dbReference type="InterPro" id="IPR018647">
    <property type="entry name" value="SLFN_3-like_DNA/RNA_helicase"/>
</dbReference>
<evidence type="ECO:0000313" key="2">
    <source>
        <dbReference type="EMBL" id="EFY07723.1"/>
    </source>
</evidence>
<evidence type="ECO:0000313" key="3">
    <source>
        <dbReference type="Proteomes" id="UP000018458"/>
    </source>
</evidence>
<comment type="caution">
    <text evidence="2">The sequence shown here is derived from an EMBL/GenBank/DDBJ whole genome shotgun (WGS) entry which is preliminary data.</text>
</comment>
<gene>
    <name evidence="2" type="ORF">HMPREF9444_00451</name>
</gene>
<dbReference type="RefSeq" id="WP_009142672.1">
    <property type="nucleotide sequence ID" value="NZ_GL830957.1"/>
</dbReference>
<name>E8LID4_SUCHY</name>
<proteinExistence type="predicted"/>
<dbReference type="Gene3D" id="3.40.50.300">
    <property type="entry name" value="P-loop containing nucleotide triphosphate hydrolases"/>
    <property type="match status" value="1"/>
</dbReference>